<protein>
    <submittedName>
        <fullName evidence="19">Uncharacterized protein</fullName>
    </submittedName>
</protein>
<feature type="compositionally biased region" description="Polar residues" evidence="15">
    <location>
        <begin position="850"/>
        <end position="861"/>
    </location>
</feature>
<keyword evidence="11 16" id="KW-0472">Membrane</keyword>
<dbReference type="GO" id="GO:0055075">
    <property type="term" value="P:potassium ion homeostasis"/>
    <property type="evidence" value="ECO:0007669"/>
    <property type="project" value="TreeGrafter"/>
</dbReference>
<keyword evidence="4" id="KW-0633">Potassium transport</keyword>
<feature type="compositionally biased region" description="Acidic residues" evidence="15">
    <location>
        <begin position="92"/>
        <end position="102"/>
    </location>
</feature>
<dbReference type="InterPro" id="IPR002443">
    <property type="entry name" value="SLC12A1/SLC12A2"/>
</dbReference>
<gene>
    <name evidence="19" type="ORF">CHIRRI_LOCUS7335</name>
</gene>
<comment type="similarity">
    <text evidence="2">Belongs to the SLC12A transporter family.</text>
</comment>
<evidence type="ECO:0000256" key="15">
    <source>
        <dbReference type="SAM" id="MobiDB-lite"/>
    </source>
</evidence>
<dbReference type="EMBL" id="OU895878">
    <property type="protein sequence ID" value="CAG9804446.1"/>
    <property type="molecule type" value="Genomic_DNA"/>
</dbReference>
<evidence type="ECO:0000256" key="5">
    <source>
        <dbReference type="ARBA" id="ARBA00022692"/>
    </source>
</evidence>
<proteinExistence type="inferred from homology"/>
<dbReference type="GO" id="GO:0055078">
    <property type="term" value="P:sodium ion homeostasis"/>
    <property type="evidence" value="ECO:0007669"/>
    <property type="project" value="TreeGrafter"/>
</dbReference>
<dbReference type="NCBIfam" id="TIGR00930">
    <property type="entry name" value="2a30"/>
    <property type="match status" value="1"/>
</dbReference>
<evidence type="ECO:0000256" key="14">
    <source>
        <dbReference type="ARBA" id="ARBA00023214"/>
    </source>
</evidence>
<feature type="transmembrane region" description="Helical" evidence="16">
    <location>
        <begin position="541"/>
        <end position="561"/>
    </location>
</feature>
<evidence type="ECO:0000313" key="19">
    <source>
        <dbReference type="EMBL" id="CAG9804446.1"/>
    </source>
</evidence>
<feature type="compositionally biased region" description="Basic and acidic residues" evidence="15">
    <location>
        <begin position="862"/>
        <end position="877"/>
    </location>
</feature>
<organism evidence="19 20">
    <name type="scientific">Chironomus riparius</name>
    <dbReference type="NCBI Taxonomy" id="315576"/>
    <lineage>
        <taxon>Eukaryota</taxon>
        <taxon>Metazoa</taxon>
        <taxon>Ecdysozoa</taxon>
        <taxon>Arthropoda</taxon>
        <taxon>Hexapoda</taxon>
        <taxon>Insecta</taxon>
        <taxon>Pterygota</taxon>
        <taxon>Neoptera</taxon>
        <taxon>Endopterygota</taxon>
        <taxon>Diptera</taxon>
        <taxon>Nematocera</taxon>
        <taxon>Chironomoidea</taxon>
        <taxon>Chironomidae</taxon>
        <taxon>Chironominae</taxon>
        <taxon>Chironomus</taxon>
    </lineage>
</organism>
<evidence type="ECO:0000256" key="7">
    <source>
        <dbReference type="ARBA" id="ARBA00022958"/>
    </source>
</evidence>
<dbReference type="GO" id="GO:1990573">
    <property type="term" value="P:potassium ion import across plasma membrane"/>
    <property type="evidence" value="ECO:0007669"/>
    <property type="project" value="TreeGrafter"/>
</dbReference>
<dbReference type="InterPro" id="IPR004842">
    <property type="entry name" value="SLC12A_fam"/>
</dbReference>
<dbReference type="Gene3D" id="1.20.1740.10">
    <property type="entry name" value="Amino acid/polyamine transporter I"/>
    <property type="match status" value="1"/>
</dbReference>
<dbReference type="GO" id="GO:0008511">
    <property type="term" value="F:sodium:potassium:chloride symporter activity"/>
    <property type="evidence" value="ECO:0007669"/>
    <property type="project" value="TreeGrafter"/>
</dbReference>
<feature type="domain" description="Amino acid permease/ SLC12A" evidence="17">
    <location>
        <begin position="180"/>
        <end position="678"/>
    </location>
</feature>
<evidence type="ECO:0000256" key="12">
    <source>
        <dbReference type="ARBA" id="ARBA00023180"/>
    </source>
</evidence>
<dbReference type="Proteomes" id="UP001153620">
    <property type="component" value="Chromosome 2"/>
</dbReference>
<dbReference type="Pfam" id="PF00324">
    <property type="entry name" value="AA_permease"/>
    <property type="match status" value="1"/>
</dbReference>
<evidence type="ECO:0000256" key="3">
    <source>
        <dbReference type="ARBA" id="ARBA00022448"/>
    </source>
</evidence>
<dbReference type="InterPro" id="IPR018491">
    <property type="entry name" value="SLC12_C"/>
</dbReference>
<evidence type="ECO:0000259" key="18">
    <source>
        <dbReference type="Pfam" id="PF03522"/>
    </source>
</evidence>
<sequence length="1131" mass="126599">MATDSSNTLELSPIPRSASANRFQVNLVNKESNGGEAHAEDDDDQFNEDTEIVKQRRTSRIQAIRSSFRDSDKKNVEKKRKESVTRFKVSDENSDSGEDENLLDGNEYDTKYGRSFRHFTREALPRLDNYRNIMSIQAGTRPTLEELHNASITNKAQTMPSNMDPEGLTEGLVKFGWIKGVLMRCLLNIWGVMLFLRLSWVVGQAGIWQGLLLILITTCVTTITALSMSAISTNGIIKGGGTYFMISRSLGPEFGGSIGLIFSLANAVAVAMYIVGFCESLLSLLWNSFGFTIIDGAVQDTRIIGSITVLLLLIIVVIGMEWEAKAQIVLLFILLAAICDFIFGSLWGPKSDEDRAKGFLGYNMTILQTNILPDYRLDKSTNKTHDFFSVFSIFFPAATGILAGANISGDLRDPQKAIPKGTLLAIFLTTLSYLGMAVMTGSCVVRDATGNLTEYVQGTFLDCTDRKCEYGLQNSFQVIELVSLFGPLIYAGCFAATLSSALASLVSAPKVFQALCKDELYPKIKWFAKGFGKNNEPVRGYVLTFIIAIGFILVGELNAIAPLISNFFLAAYTLINFSTFHASLAKPIGWRPKFKYYNMWLSLVGAILCVAVMFLISWITALLTFAVVLTLYLIVAYRKPDVNWGSSTQAQTYKNALMSVQQLNYVEEHVKNYRPQILVLSGSPNTRPQLVTFGYLLTKKLSLLVLGHIMKTQISQKYRNYLLKKSNDFFKRHKVKGFYSIVDDNDFETGSRALMQASGLGKLKPNILLMGYKQDWQTCDSAELDRYFNVVHKAFDMYLAVAILRVPNGLDCSNFLGDEAPRHILEAPKTLISNDSSADLTAVREKNNSIHGSCDSLSRNISQDEKNNVHKKPEMKCKASSTSDLTHNNVSDAPDPVDIKRKLLNSTPSKSTTKKIDNDPSLLYRGPGGSELPKEIIDELTRFTTKQRKDAVIDVWWLYDDGGLTLLLPYIISTRRNWNTCRLRVFALANRNSELEFEQRSMASLLSKFRIDYSDLILLPDISKKPDESTVAFFDDLIKSFVSPNDISDDSMITESELIAVQDKTNRHLRLREYLLEHSVKSDLVVMTLPMPRKNIIKAAHYMAWLEALSKDLPPFLFVRGNQQSVLTFYS</sequence>
<feature type="domain" description="SLC12A transporter C-terminal" evidence="18">
    <location>
        <begin position="687"/>
        <end position="1131"/>
    </location>
</feature>
<evidence type="ECO:0000259" key="17">
    <source>
        <dbReference type="Pfam" id="PF00324"/>
    </source>
</evidence>
<evidence type="ECO:0000256" key="6">
    <source>
        <dbReference type="ARBA" id="ARBA00022847"/>
    </source>
</evidence>
<evidence type="ECO:0000256" key="9">
    <source>
        <dbReference type="ARBA" id="ARBA00023053"/>
    </source>
</evidence>
<feature type="transmembrane region" description="Helical" evidence="16">
    <location>
        <begin position="421"/>
        <end position="439"/>
    </location>
</feature>
<dbReference type="GO" id="GO:0006884">
    <property type="term" value="P:cell volume homeostasis"/>
    <property type="evidence" value="ECO:0007669"/>
    <property type="project" value="TreeGrafter"/>
</dbReference>
<feature type="transmembrane region" description="Helical" evidence="16">
    <location>
        <begin position="387"/>
        <end position="409"/>
    </location>
</feature>
<evidence type="ECO:0000256" key="13">
    <source>
        <dbReference type="ARBA" id="ARBA00023201"/>
    </source>
</evidence>
<feature type="region of interest" description="Disordered" evidence="15">
    <location>
        <begin position="68"/>
        <end position="106"/>
    </location>
</feature>
<keyword evidence="6" id="KW-0769">Symport</keyword>
<reference evidence="19" key="1">
    <citation type="submission" date="2022-01" db="EMBL/GenBank/DDBJ databases">
        <authorList>
            <person name="King R."/>
        </authorList>
    </citation>
    <scope>NUCLEOTIDE SEQUENCE</scope>
</reference>
<feature type="compositionally biased region" description="Polar residues" evidence="15">
    <location>
        <begin position="1"/>
        <end position="10"/>
    </location>
</feature>
<feature type="transmembrane region" description="Helical" evidence="16">
    <location>
        <begin position="600"/>
        <end position="633"/>
    </location>
</feature>
<feature type="region of interest" description="Disordered" evidence="15">
    <location>
        <begin position="850"/>
        <end position="897"/>
    </location>
</feature>
<dbReference type="GO" id="GO:0055064">
    <property type="term" value="P:chloride ion homeostasis"/>
    <property type="evidence" value="ECO:0007669"/>
    <property type="project" value="TreeGrafter"/>
</dbReference>
<dbReference type="GO" id="GO:0016020">
    <property type="term" value="C:membrane"/>
    <property type="evidence" value="ECO:0007669"/>
    <property type="project" value="UniProtKB-SubCell"/>
</dbReference>
<name>A0A9N9RX15_9DIPT</name>
<dbReference type="Pfam" id="PF03522">
    <property type="entry name" value="SLC12"/>
    <property type="match status" value="1"/>
</dbReference>
<dbReference type="OrthoDB" id="2020542at2759"/>
<reference evidence="19" key="2">
    <citation type="submission" date="2022-10" db="EMBL/GenBank/DDBJ databases">
        <authorList>
            <consortium name="ENA_rothamsted_submissions"/>
            <consortium name="culmorum"/>
            <person name="King R."/>
        </authorList>
    </citation>
    <scope>NUCLEOTIDE SEQUENCE</scope>
</reference>
<feature type="compositionally biased region" description="Polar residues" evidence="15">
    <location>
        <begin position="18"/>
        <end position="32"/>
    </location>
</feature>
<keyword evidence="8 16" id="KW-1133">Transmembrane helix</keyword>
<dbReference type="PANTHER" id="PTHR11827:SF103">
    <property type="entry name" value="SODIUM CHLORIDE COTRANSPORTER 69, ISOFORM E"/>
    <property type="match status" value="1"/>
</dbReference>
<keyword evidence="7" id="KW-0630">Potassium</keyword>
<feature type="transmembrane region" description="Helical" evidence="16">
    <location>
        <begin position="488"/>
        <end position="508"/>
    </location>
</feature>
<keyword evidence="14" id="KW-0868">Chloride</keyword>
<feature type="transmembrane region" description="Helical" evidence="16">
    <location>
        <begin position="303"/>
        <end position="322"/>
    </location>
</feature>
<feature type="transmembrane region" description="Helical" evidence="16">
    <location>
        <begin position="181"/>
        <end position="200"/>
    </location>
</feature>
<keyword evidence="9" id="KW-0915">Sodium</keyword>
<evidence type="ECO:0000256" key="8">
    <source>
        <dbReference type="ARBA" id="ARBA00022989"/>
    </source>
</evidence>
<feature type="transmembrane region" description="Helical" evidence="16">
    <location>
        <begin position="212"/>
        <end position="237"/>
    </location>
</feature>
<evidence type="ECO:0000256" key="4">
    <source>
        <dbReference type="ARBA" id="ARBA00022538"/>
    </source>
</evidence>
<keyword evidence="5 16" id="KW-0812">Transmembrane</keyword>
<feature type="compositionally biased region" description="Polar residues" evidence="15">
    <location>
        <begin position="879"/>
        <end position="891"/>
    </location>
</feature>
<feature type="transmembrane region" description="Helical" evidence="16">
    <location>
        <begin position="567"/>
        <end position="588"/>
    </location>
</feature>
<keyword evidence="3" id="KW-0813">Transport</keyword>
<dbReference type="AlphaFoldDB" id="A0A9N9RX15"/>
<feature type="transmembrane region" description="Helical" evidence="16">
    <location>
        <begin position="258"/>
        <end position="283"/>
    </location>
</feature>
<dbReference type="FunFam" id="1.20.1740.10:FF:000022">
    <property type="entry name" value="Bumetanide-sensitive na-k-cl cotransport protein"/>
    <property type="match status" value="1"/>
</dbReference>
<feature type="transmembrane region" description="Helical" evidence="16">
    <location>
        <begin position="329"/>
        <end position="347"/>
    </location>
</feature>
<feature type="compositionally biased region" description="Acidic residues" evidence="15">
    <location>
        <begin position="39"/>
        <end position="49"/>
    </location>
</feature>
<evidence type="ECO:0000256" key="1">
    <source>
        <dbReference type="ARBA" id="ARBA00004141"/>
    </source>
</evidence>
<keyword evidence="12" id="KW-0325">Glycoprotein</keyword>
<keyword evidence="13" id="KW-0739">Sodium transport</keyword>
<evidence type="ECO:0000256" key="10">
    <source>
        <dbReference type="ARBA" id="ARBA00023065"/>
    </source>
</evidence>
<dbReference type="InterPro" id="IPR004841">
    <property type="entry name" value="AA-permease/SLC12A_dom"/>
</dbReference>
<dbReference type="PANTHER" id="PTHR11827">
    <property type="entry name" value="SOLUTE CARRIER FAMILY 12, CATION COTRANSPORTERS"/>
    <property type="match status" value="1"/>
</dbReference>
<keyword evidence="20" id="KW-1185">Reference proteome</keyword>
<evidence type="ECO:0000313" key="20">
    <source>
        <dbReference type="Proteomes" id="UP001153620"/>
    </source>
</evidence>
<feature type="region of interest" description="Disordered" evidence="15">
    <location>
        <begin position="1"/>
        <end position="49"/>
    </location>
</feature>
<feature type="compositionally biased region" description="Basic and acidic residues" evidence="15">
    <location>
        <begin position="68"/>
        <end position="91"/>
    </location>
</feature>
<keyword evidence="10" id="KW-0406">Ion transport</keyword>
<accession>A0A9N9RX15</accession>
<dbReference type="PRINTS" id="PR01207">
    <property type="entry name" value="NAKCLTRNSPRT"/>
</dbReference>
<comment type="subcellular location">
    <subcellularLocation>
        <location evidence="1">Membrane</location>
        <topology evidence="1">Multi-pass membrane protein</topology>
    </subcellularLocation>
</comment>
<evidence type="ECO:0000256" key="16">
    <source>
        <dbReference type="SAM" id="Phobius"/>
    </source>
</evidence>
<evidence type="ECO:0000256" key="2">
    <source>
        <dbReference type="ARBA" id="ARBA00010593"/>
    </source>
</evidence>
<evidence type="ECO:0000256" key="11">
    <source>
        <dbReference type="ARBA" id="ARBA00023136"/>
    </source>
</evidence>